<dbReference type="GO" id="GO:0051537">
    <property type="term" value="F:2 iron, 2 sulfur cluster binding"/>
    <property type="evidence" value="ECO:0007669"/>
    <property type="project" value="UniProtKB-KW"/>
</dbReference>
<name>A0A346Y5I5_9ACTN</name>
<dbReference type="InterPro" id="IPR014349">
    <property type="entry name" value="Rieske_Fe-S_prot"/>
</dbReference>
<evidence type="ECO:0000313" key="12">
    <source>
        <dbReference type="Proteomes" id="UP000264006"/>
    </source>
</evidence>
<dbReference type="GO" id="GO:0016705">
    <property type="term" value="F:oxidoreductase activity, acting on paired donors, with incorporation or reduction of molecular oxygen"/>
    <property type="evidence" value="ECO:0007669"/>
    <property type="project" value="UniProtKB-ARBA"/>
</dbReference>
<evidence type="ECO:0000256" key="5">
    <source>
        <dbReference type="ARBA" id="ARBA00023004"/>
    </source>
</evidence>
<keyword evidence="9" id="KW-1133">Transmembrane helix</keyword>
<dbReference type="PROSITE" id="PS51296">
    <property type="entry name" value="RIESKE"/>
    <property type="match status" value="1"/>
</dbReference>
<evidence type="ECO:0000259" key="10">
    <source>
        <dbReference type="PROSITE" id="PS51296"/>
    </source>
</evidence>
<dbReference type="EMBL" id="CP031165">
    <property type="protein sequence ID" value="AXV09732.1"/>
    <property type="molecule type" value="Genomic_DNA"/>
</dbReference>
<dbReference type="GO" id="GO:0046872">
    <property type="term" value="F:metal ion binding"/>
    <property type="evidence" value="ECO:0007669"/>
    <property type="project" value="UniProtKB-KW"/>
</dbReference>
<evidence type="ECO:0000256" key="8">
    <source>
        <dbReference type="ARBA" id="ARBA00029586"/>
    </source>
</evidence>
<evidence type="ECO:0000256" key="1">
    <source>
        <dbReference type="ARBA" id="ARBA00002494"/>
    </source>
</evidence>
<keyword evidence="9" id="KW-0472">Membrane</keyword>
<dbReference type="GO" id="GO:0004497">
    <property type="term" value="F:monooxygenase activity"/>
    <property type="evidence" value="ECO:0007669"/>
    <property type="project" value="UniProtKB-ARBA"/>
</dbReference>
<dbReference type="KEGG" id="euz:DVS28_a5076"/>
<evidence type="ECO:0000256" key="3">
    <source>
        <dbReference type="ARBA" id="ARBA00022714"/>
    </source>
</evidence>
<evidence type="ECO:0000256" key="7">
    <source>
        <dbReference type="ARBA" id="ARBA00023157"/>
    </source>
</evidence>
<dbReference type="Proteomes" id="UP000264006">
    <property type="component" value="Chromosome"/>
</dbReference>
<evidence type="ECO:0000256" key="6">
    <source>
        <dbReference type="ARBA" id="ARBA00023014"/>
    </source>
</evidence>
<keyword evidence="7" id="KW-1015">Disulfide bond</keyword>
<dbReference type="SUPFAM" id="SSF50022">
    <property type="entry name" value="ISP domain"/>
    <property type="match status" value="1"/>
</dbReference>
<dbReference type="CDD" id="cd03467">
    <property type="entry name" value="Rieske"/>
    <property type="match status" value="1"/>
</dbReference>
<keyword evidence="5" id="KW-0408">Iron</keyword>
<gene>
    <name evidence="11" type="ORF">DVS28_a5076</name>
</gene>
<keyword evidence="12" id="KW-1185">Reference proteome</keyword>
<evidence type="ECO:0000256" key="2">
    <source>
        <dbReference type="ARBA" id="ARBA00015816"/>
    </source>
</evidence>
<evidence type="ECO:0000256" key="9">
    <source>
        <dbReference type="SAM" id="Phobius"/>
    </source>
</evidence>
<keyword evidence="3" id="KW-0001">2Fe-2S</keyword>
<organism evidence="11 12">
    <name type="scientific">Euzebya pacifica</name>
    <dbReference type="NCBI Taxonomy" id="1608957"/>
    <lineage>
        <taxon>Bacteria</taxon>
        <taxon>Bacillati</taxon>
        <taxon>Actinomycetota</taxon>
        <taxon>Nitriliruptoria</taxon>
        <taxon>Euzebyales</taxon>
    </lineage>
</organism>
<feature type="domain" description="Rieske" evidence="10">
    <location>
        <begin position="211"/>
        <end position="298"/>
    </location>
</feature>
<comment type="function">
    <text evidence="1">Iron-sulfur subunit of the cytochrome bc1 complex, an essential component of the respiratory electron transport chain required for ATP synthesis. The bc1 complex catalyzes the oxidation of menaquinol and the reduction of cytochrome c in the respiratory chain. The bc1 complex operates through a Q-cycle mechanism that couples electron transfer to generation of the proton gradient that drives ATP synthesis.</text>
</comment>
<dbReference type="RefSeq" id="WP_114593867.1">
    <property type="nucleotide sequence ID" value="NZ_CP031165.1"/>
</dbReference>
<dbReference type="InterPro" id="IPR017941">
    <property type="entry name" value="Rieske_2Fe-2S"/>
</dbReference>
<evidence type="ECO:0000313" key="11">
    <source>
        <dbReference type="EMBL" id="AXV09732.1"/>
    </source>
</evidence>
<feature type="transmembrane region" description="Helical" evidence="9">
    <location>
        <begin position="40"/>
        <end position="59"/>
    </location>
</feature>
<evidence type="ECO:0000256" key="4">
    <source>
        <dbReference type="ARBA" id="ARBA00022723"/>
    </source>
</evidence>
<sequence length="312" mass="33497">MSQDPTTTPPPADDPTEPPALKRHVLEMHVPDPSRANDAFVAWTAGLGGVLAVAFALVLRLGGPLPVYSGCLALSLFLLGLAVRRYFFDRFPEVVAAEPREVVEEVRVPVTAAVDPRDDEDDDYALIKPLERRGFLTRIIVGAFGALGISLLSLVPSLGPNVGNTLRQTPWARGVRAVSNDGEPLRPEDLAVGNIASVWPDGAIGFERAAVVIIRLSEPPKEPTNMAWVVDETVVGYSKICTHAGCPVALYREQDQSLFCPCHQSTFDVPHACKPTFGPAARALPQLPLGVDDEGYLIAMGDFEELAGPSFG</sequence>
<dbReference type="AlphaFoldDB" id="A0A346Y5I5"/>
<dbReference type="PANTHER" id="PTHR10134">
    <property type="entry name" value="CYTOCHROME B-C1 COMPLEX SUBUNIT RIESKE, MITOCHONDRIAL"/>
    <property type="match status" value="1"/>
</dbReference>
<feature type="transmembrane region" description="Helical" evidence="9">
    <location>
        <begin position="135"/>
        <end position="155"/>
    </location>
</feature>
<keyword evidence="4" id="KW-0479">Metal-binding</keyword>
<keyword evidence="9" id="KW-0812">Transmembrane</keyword>
<dbReference type="Gene3D" id="2.102.10.10">
    <property type="entry name" value="Rieske [2Fe-2S] iron-sulphur domain"/>
    <property type="match status" value="1"/>
</dbReference>
<keyword evidence="6" id="KW-0411">Iron-sulfur</keyword>
<reference evidence="11 12" key="1">
    <citation type="submission" date="2018-09" db="EMBL/GenBank/DDBJ databases">
        <title>Complete genome sequence of Euzebya sp. DY32-46 isolated from seawater of Pacific Ocean.</title>
        <authorList>
            <person name="Xu L."/>
            <person name="Wu Y.-H."/>
            <person name="Xu X.-W."/>
        </authorList>
    </citation>
    <scope>NUCLEOTIDE SEQUENCE [LARGE SCALE GENOMIC DNA]</scope>
    <source>
        <strain evidence="11 12">DY32-46</strain>
    </source>
</reference>
<protein>
    <recommendedName>
        <fullName evidence="2">Cytochrome bc1 complex Rieske iron-sulfur subunit</fullName>
    </recommendedName>
    <alternativeName>
        <fullName evidence="8">Cytochrome bc1 reductase complex subunit QcrA</fullName>
    </alternativeName>
</protein>
<dbReference type="Pfam" id="PF00355">
    <property type="entry name" value="Rieske"/>
    <property type="match status" value="1"/>
</dbReference>
<proteinExistence type="predicted"/>
<dbReference type="OrthoDB" id="9802613at2"/>
<feature type="transmembrane region" description="Helical" evidence="9">
    <location>
        <begin position="65"/>
        <end position="83"/>
    </location>
</feature>
<dbReference type="InterPro" id="IPR036922">
    <property type="entry name" value="Rieske_2Fe-2S_sf"/>
</dbReference>
<accession>A0A346Y5I5</accession>